<keyword evidence="11" id="KW-1185">Reference proteome</keyword>
<dbReference type="eggNOG" id="COG0863">
    <property type="taxonomic scope" value="Bacteria"/>
</dbReference>
<evidence type="ECO:0000256" key="6">
    <source>
        <dbReference type="ARBA" id="ARBA00023125"/>
    </source>
</evidence>
<dbReference type="GO" id="GO:0032259">
    <property type="term" value="P:methylation"/>
    <property type="evidence" value="ECO:0007669"/>
    <property type="project" value="UniProtKB-KW"/>
</dbReference>
<reference evidence="10 11" key="1">
    <citation type="journal article" date="2004" name="Nucleic Acids Res.">
        <title>Genome sequence of Symbiobacterium thermophilum, an uncultivable bacterium that depends on microbial commensalism.</title>
        <authorList>
            <person name="Ueda K."/>
            <person name="Yamashita A."/>
            <person name="Ishikawa J."/>
            <person name="Shimada M."/>
            <person name="Watsuji T."/>
            <person name="Morimura K."/>
            <person name="Ikeda H."/>
            <person name="Hattori M."/>
            <person name="Beppu T."/>
        </authorList>
    </citation>
    <scope>NUCLEOTIDE SEQUENCE [LARGE SCALE GENOMIC DNA]</scope>
    <source>
        <strain evidence="11">T / IAM 14863</strain>
    </source>
</reference>
<evidence type="ECO:0000256" key="4">
    <source>
        <dbReference type="ARBA" id="ARBA00022691"/>
    </source>
</evidence>
<evidence type="ECO:0000313" key="11">
    <source>
        <dbReference type="Proteomes" id="UP000000417"/>
    </source>
</evidence>
<dbReference type="KEGG" id="sth:STH334"/>
<dbReference type="HOGENOM" id="CLU_024927_2_0_9"/>
<keyword evidence="6" id="KW-0238">DNA-binding</keyword>
<keyword evidence="5" id="KW-0680">Restriction system</keyword>
<sequence>MQHERITPPPKLELQGSLILEGDARLALQRIPDNSIQCVVTSPPYWSLRDYGIEGQIGLEDSVYQYINTLVSVFREVRRVLKPDGTLWLNIGDSYTSGGRTWRAPDKKNQARAMSIRPDTPEGLKPKDLIGVPWRLAFALQQDGWYLRSDIIWHKPNAMPESVKDRPTRSHEYIFLFSKSERYYYDYQAIREENGRNRRSVWHINTQPNKEAHFAVFPTTLVEPCILAGSKPGDYVLDPFLGSGTTAVVCQNLDRKYVGIELNPEYIQIAVKRLTSILTEAPQVTKVVI</sequence>
<dbReference type="InterPro" id="IPR017985">
    <property type="entry name" value="MeTrfase_CN4_CS"/>
</dbReference>
<evidence type="ECO:0000256" key="2">
    <source>
        <dbReference type="ARBA" id="ARBA00022603"/>
    </source>
</evidence>
<comment type="catalytic activity">
    <reaction evidence="7">
        <text>a 2'-deoxycytidine in DNA + S-adenosyl-L-methionine = an N(4)-methyl-2'-deoxycytidine in DNA + S-adenosyl-L-homocysteine + H(+)</text>
        <dbReference type="Rhea" id="RHEA:16857"/>
        <dbReference type="Rhea" id="RHEA-COMP:11369"/>
        <dbReference type="Rhea" id="RHEA-COMP:13674"/>
        <dbReference type="ChEBI" id="CHEBI:15378"/>
        <dbReference type="ChEBI" id="CHEBI:57856"/>
        <dbReference type="ChEBI" id="CHEBI:59789"/>
        <dbReference type="ChEBI" id="CHEBI:85452"/>
        <dbReference type="ChEBI" id="CHEBI:137933"/>
        <dbReference type="EC" id="2.1.1.113"/>
    </reaction>
</comment>
<evidence type="ECO:0000256" key="8">
    <source>
        <dbReference type="RuleBase" id="RU362026"/>
    </source>
</evidence>
<dbReference type="InterPro" id="IPR002941">
    <property type="entry name" value="DNA_methylase_N4/N6"/>
</dbReference>
<dbReference type="GO" id="GO:0008170">
    <property type="term" value="F:N-methyltransferase activity"/>
    <property type="evidence" value="ECO:0007669"/>
    <property type="project" value="InterPro"/>
</dbReference>
<dbReference type="GO" id="GO:0003677">
    <property type="term" value="F:DNA binding"/>
    <property type="evidence" value="ECO:0007669"/>
    <property type="project" value="UniProtKB-KW"/>
</dbReference>
<dbReference type="OrthoDB" id="9773571at2"/>
<evidence type="ECO:0000256" key="5">
    <source>
        <dbReference type="ARBA" id="ARBA00022747"/>
    </source>
</evidence>
<comment type="similarity">
    <text evidence="1">Belongs to the N(4)/N(6)-methyltransferase family. N(4) subfamily.</text>
</comment>
<dbReference type="PRINTS" id="PR00508">
    <property type="entry name" value="S21N4MTFRASE"/>
</dbReference>
<dbReference type="PROSITE" id="PS00093">
    <property type="entry name" value="N4_MTASE"/>
    <property type="match status" value="1"/>
</dbReference>
<keyword evidence="3" id="KW-0808">Transferase</keyword>
<dbReference type="PANTHER" id="PTHR13370:SF3">
    <property type="entry name" value="TRNA (GUANINE(10)-N2)-METHYLTRANSFERASE HOMOLOG"/>
    <property type="match status" value="1"/>
</dbReference>
<gene>
    <name evidence="10" type="ordered locus">STH334</name>
</gene>
<keyword evidence="4" id="KW-0949">S-adenosyl-L-methionine</keyword>
<dbReference type="RefSeq" id="WP_011194468.1">
    <property type="nucleotide sequence ID" value="NC_006177.1"/>
</dbReference>
<dbReference type="Gene3D" id="3.40.50.150">
    <property type="entry name" value="Vaccinia Virus protein VP39"/>
    <property type="match status" value="1"/>
</dbReference>
<evidence type="ECO:0000259" key="9">
    <source>
        <dbReference type="Pfam" id="PF01555"/>
    </source>
</evidence>
<dbReference type="EC" id="2.1.1.-" evidence="8"/>
<evidence type="ECO:0000256" key="3">
    <source>
        <dbReference type="ARBA" id="ARBA00022679"/>
    </source>
</evidence>
<evidence type="ECO:0000256" key="1">
    <source>
        <dbReference type="ARBA" id="ARBA00010203"/>
    </source>
</evidence>
<dbReference type="REBASE" id="10266">
    <property type="entry name" value="M.StpORF334P"/>
</dbReference>
<dbReference type="Proteomes" id="UP000000417">
    <property type="component" value="Chromosome"/>
</dbReference>
<dbReference type="GO" id="GO:0005737">
    <property type="term" value="C:cytoplasm"/>
    <property type="evidence" value="ECO:0007669"/>
    <property type="project" value="TreeGrafter"/>
</dbReference>
<dbReference type="InterPro" id="IPR001091">
    <property type="entry name" value="RM_Methyltransferase"/>
</dbReference>
<dbReference type="SUPFAM" id="SSF53335">
    <property type="entry name" value="S-adenosyl-L-methionine-dependent methyltransferases"/>
    <property type="match status" value="1"/>
</dbReference>
<evidence type="ECO:0000313" key="10">
    <source>
        <dbReference type="EMBL" id="BAD39319.1"/>
    </source>
</evidence>
<dbReference type="InterPro" id="IPR029063">
    <property type="entry name" value="SAM-dependent_MTases_sf"/>
</dbReference>
<dbReference type="Pfam" id="PF01555">
    <property type="entry name" value="N6_N4_Mtase"/>
    <property type="match status" value="1"/>
</dbReference>
<organism evidence="10 11">
    <name type="scientific">Symbiobacterium thermophilum (strain DSM 24528 / JCM 14929 / IAM 14863 / T)</name>
    <dbReference type="NCBI Taxonomy" id="292459"/>
    <lineage>
        <taxon>Bacteria</taxon>
        <taxon>Bacillati</taxon>
        <taxon>Bacillota</taxon>
        <taxon>Clostridia</taxon>
        <taxon>Eubacteriales</taxon>
        <taxon>Symbiobacteriaceae</taxon>
        <taxon>Symbiobacterium</taxon>
    </lineage>
</organism>
<name>Q67SM4_SYMTH</name>
<evidence type="ECO:0000256" key="7">
    <source>
        <dbReference type="ARBA" id="ARBA00049120"/>
    </source>
</evidence>
<feature type="domain" description="DNA methylase N-4/N-6" evidence="9">
    <location>
        <begin position="36"/>
        <end position="272"/>
    </location>
</feature>
<accession>Q67SM4</accession>
<dbReference type="GO" id="GO:0009307">
    <property type="term" value="P:DNA restriction-modification system"/>
    <property type="evidence" value="ECO:0007669"/>
    <property type="project" value="UniProtKB-KW"/>
</dbReference>
<proteinExistence type="inferred from homology"/>
<keyword evidence="2 10" id="KW-0489">Methyltransferase</keyword>
<dbReference type="GO" id="GO:0015667">
    <property type="term" value="F:site-specific DNA-methyltransferase (cytosine-N4-specific) activity"/>
    <property type="evidence" value="ECO:0007669"/>
    <property type="project" value="UniProtKB-EC"/>
</dbReference>
<dbReference type="AlphaFoldDB" id="Q67SM4"/>
<dbReference type="EMBL" id="AP006840">
    <property type="protein sequence ID" value="BAD39319.1"/>
    <property type="molecule type" value="Genomic_DNA"/>
</dbReference>
<dbReference type="PANTHER" id="PTHR13370">
    <property type="entry name" value="RNA METHYLASE-RELATED"/>
    <property type="match status" value="1"/>
</dbReference>
<dbReference type="STRING" id="292459.STH334"/>
<protein>
    <recommendedName>
        <fullName evidence="8">Methyltransferase</fullName>
        <ecNumber evidence="8">2.1.1.-</ecNumber>
    </recommendedName>
</protein>